<evidence type="ECO:0000313" key="1">
    <source>
        <dbReference type="EMBL" id="GFH21389.1"/>
    </source>
</evidence>
<feature type="non-terminal residue" evidence="1">
    <location>
        <position position="1"/>
    </location>
</feature>
<proteinExistence type="predicted"/>
<dbReference type="AlphaFoldDB" id="A0A699ZP33"/>
<protein>
    <submittedName>
        <fullName evidence="1">Uncharacterized protein</fullName>
    </submittedName>
</protein>
<gene>
    <name evidence="1" type="ORF">HaLaN_18686</name>
</gene>
<reference evidence="1 2" key="1">
    <citation type="submission" date="2020-02" db="EMBL/GenBank/DDBJ databases">
        <title>Draft genome sequence of Haematococcus lacustris strain NIES-144.</title>
        <authorList>
            <person name="Morimoto D."/>
            <person name="Nakagawa S."/>
            <person name="Yoshida T."/>
            <person name="Sawayama S."/>
        </authorList>
    </citation>
    <scope>NUCLEOTIDE SEQUENCE [LARGE SCALE GENOMIC DNA]</scope>
    <source>
        <strain evidence="1 2">NIES-144</strain>
    </source>
</reference>
<comment type="caution">
    <text evidence="1">The sequence shown here is derived from an EMBL/GenBank/DDBJ whole genome shotgun (WGS) entry which is preliminary data.</text>
</comment>
<organism evidence="1 2">
    <name type="scientific">Haematococcus lacustris</name>
    <name type="common">Green alga</name>
    <name type="synonym">Haematococcus pluvialis</name>
    <dbReference type="NCBI Taxonomy" id="44745"/>
    <lineage>
        <taxon>Eukaryota</taxon>
        <taxon>Viridiplantae</taxon>
        <taxon>Chlorophyta</taxon>
        <taxon>core chlorophytes</taxon>
        <taxon>Chlorophyceae</taxon>
        <taxon>CS clade</taxon>
        <taxon>Chlamydomonadales</taxon>
        <taxon>Haematococcaceae</taxon>
        <taxon>Haematococcus</taxon>
    </lineage>
</organism>
<sequence length="62" mass="7298">MLVFYSAFRWSNENEVRYRAPKGWIPSLMWNDKIMDPVDYRGRTLDRVTGKPKDGSEAATHH</sequence>
<accession>A0A699ZP33</accession>
<name>A0A699ZP33_HAELA</name>
<dbReference type="EMBL" id="BLLF01001819">
    <property type="protein sequence ID" value="GFH21389.1"/>
    <property type="molecule type" value="Genomic_DNA"/>
</dbReference>
<dbReference type="Proteomes" id="UP000485058">
    <property type="component" value="Unassembled WGS sequence"/>
</dbReference>
<keyword evidence="2" id="KW-1185">Reference proteome</keyword>
<evidence type="ECO:0000313" key="2">
    <source>
        <dbReference type="Proteomes" id="UP000485058"/>
    </source>
</evidence>